<evidence type="ECO:0000256" key="9">
    <source>
        <dbReference type="SAM" id="MobiDB-lite"/>
    </source>
</evidence>
<keyword evidence="5" id="KW-0547">Nucleotide-binding</keyword>
<sequence>MRVWSGATGSTRRRAGPALVRDGALWALLAAAVVTGDAYLREPPQRWWLTAAGLLLLGAATGLARRRPVAAWLLAAALALAASPQLLTFSYGPALAAFGYLLGRRCAQSRPALVAFAGVVAVGTASAYVRTADDGQGADPVLVWLVMTGTLVFGAVFPWTVGRYRRQDRELFAAGWDRAERLEREQRIVAEQARLRERARIAEDMHDALGHDLSLIALRAGALQVAPGLEDEHRQALAGLRGEAARATERLRDIIGVLREPAPDRPAPDRPASDEPALGERASGGTASGGTRAAEAAEAAEAAAPLAPVGETLASLVTRAAASGLPVRLVTDGAAESAPGALPPPADRAAYRVVREALTNAAKHAPGAEVTVAVDCTEDGTAVSVRNGPPAAGATTAPAVPVHTDDGTGLVALRERVRLACGGLTAGPSDDGGFTVTARFPADPQKADLRADVRPHAPAAGPYEPGAGTHAPAVGPYEPGAAARQFAAAQRAARRRTARATALACGAAALVVAAVFGWYAYTTAESVLPRATYDRLRVGDPEDGVRDVLPGRQESAPSEDRSPPPPPGARCAYYRTDGRLFTSVDIYRLCFRNGTLAGKTVIQGAGDER</sequence>
<comment type="catalytic activity">
    <reaction evidence="1">
        <text>ATP + protein L-histidine = ADP + protein N-phospho-L-histidine.</text>
        <dbReference type="EC" id="2.7.13.3"/>
    </reaction>
</comment>
<dbReference type="Pfam" id="PF02518">
    <property type="entry name" value="HATPase_c"/>
    <property type="match status" value="1"/>
</dbReference>
<dbReference type="CDD" id="cd16917">
    <property type="entry name" value="HATPase_UhpB-NarQ-NarX-like"/>
    <property type="match status" value="1"/>
</dbReference>
<dbReference type="GO" id="GO:0005524">
    <property type="term" value="F:ATP binding"/>
    <property type="evidence" value="ECO:0007669"/>
    <property type="project" value="UniProtKB-KW"/>
</dbReference>
<dbReference type="SUPFAM" id="SSF55874">
    <property type="entry name" value="ATPase domain of HSP90 chaperone/DNA topoisomerase II/histidine kinase"/>
    <property type="match status" value="1"/>
</dbReference>
<evidence type="ECO:0000256" key="1">
    <source>
        <dbReference type="ARBA" id="ARBA00000085"/>
    </source>
</evidence>
<dbReference type="InterPro" id="IPR003594">
    <property type="entry name" value="HATPase_dom"/>
</dbReference>
<feature type="compositionally biased region" description="Basic and acidic residues" evidence="9">
    <location>
        <begin position="261"/>
        <end position="273"/>
    </location>
</feature>
<dbReference type="RefSeq" id="WP_208882845.1">
    <property type="nucleotide sequence ID" value="NZ_CP031320.1"/>
</dbReference>
<evidence type="ECO:0000259" key="12">
    <source>
        <dbReference type="Pfam" id="PF07730"/>
    </source>
</evidence>
<dbReference type="GO" id="GO:0000155">
    <property type="term" value="F:phosphorelay sensor kinase activity"/>
    <property type="evidence" value="ECO:0007669"/>
    <property type="project" value="InterPro"/>
</dbReference>
<dbReference type="Proteomes" id="UP000254425">
    <property type="component" value="Chromosome"/>
</dbReference>
<evidence type="ECO:0000256" key="5">
    <source>
        <dbReference type="ARBA" id="ARBA00022741"/>
    </source>
</evidence>
<keyword evidence="10" id="KW-1133">Transmembrane helix</keyword>
<dbReference type="EC" id="2.7.13.3" evidence="2"/>
<protein>
    <recommendedName>
        <fullName evidence="2">histidine kinase</fullName>
        <ecNumber evidence="2">2.7.13.3</ecNumber>
    </recommendedName>
</protein>
<feature type="region of interest" description="Disordered" evidence="9">
    <location>
        <begin position="257"/>
        <end position="296"/>
    </location>
</feature>
<dbReference type="EMBL" id="CP031320">
    <property type="protein sequence ID" value="AXK36124.1"/>
    <property type="molecule type" value="Genomic_DNA"/>
</dbReference>
<organism evidence="13 14">
    <name type="scientific">Streptomyces armeniacus</name>
    <dbReference type="NCBI Taxonomy" id="83291"/>
    <lineage>
        <taxon>Bacteria</taxon>
        <taxon>Bacillati</taxon>
        <taxon>Actinomycetota</taxon>
        <taxon>Actinomycetes</taxon>
        <taxon>Kitasatosporales</taxon>
        <taxon>Streptomycetaceae</taxon>
        <taxon>Streptomyces</taxon>
    </lineage>
</organism>
<feature type="compositionally biased region" description="Low complexity" evidence="9">
    <location>
        <begin position="274"/>
        <end position="296"/>
    </location>
</feature>
<evidence type="ECO:0000313" key="13">
    <source>
        <dbReference type="EMBL" id="AXK36124.1"/>
    </source>
</evidence>
<dbReference type="AlphaFoldDB" id="A0A345XWV8"/>
<dbReference type="InterPro" id="IPR011712">
    <property type="entry name" value="Sig_transdc_His_kin_sub3_dim/P"/>
</dbReference>
<feature type="transmembrane region" description="Helical" evidence="10">
    <location>
        <begin position="141"/>
        <end position="161"/>
    </location>
</feature>
<proteinExistence type="predicted"/>
<evidence type="ECO:0000256" key="3">
    <source>
        <dbReference type="ARBA" id="ARBA00022553"/>
    </source>
</evidence>
<evidence type="ECO:0000256" key="7">
    <source>
        <dbReference type="ARBA" id="ARBA00022840"/>
    </source>
</evidence>
<keyword evidence="10" id="KW-0812">Transmembrane</keyword>
<dbReference type="KEGG" id="sarm:DVA86_29560"/>
<dbReference type="InterPro" id="IPR036890">
    <property type="entry name" value="HATPase_C_sf"/>
</dbReference>
<evidence type="ECO:0000313" key="14">
    <source>
        <dbReference type="Proteomes" id="UP000254425"/>
    </source>
</evidence>
<feature type="domain" description="Signal transduction histidine kinase subgroup 3 dimerisation and phosphoacceptor" evidence="12">
    <location>
        <begin position="197"/>
        <end position="261"/>
    </location>
</feature>
<accession>A0A345XWV8</accession>
<reference evidence="13 14" key="1">
    <citation type="submission" date="2018-07" db="EMBL/GenBank/DDBJ databases">
        <title>Draft genome of the type strain Streptomyces armeniacus ATCC 15676.</title>
        <authorList>
            <person name="Labana P."/>
            <person name="Gosse J.T."/>
            <person name="Boddy C.N."/>
        </authorList>
    </citation>
    <scope>NUCLEOTIDE SEQUENCE [LARGE SCALE GENOMIC DNA]</scope>
    <source>
        <strain evidence="13 14">ATCC 15676</strain>
    </source>
</reference>
<feature type="transmembrane region" description="Helical" evidence="10">
    <location>
        <begin position="70"/>
        <end position="100"/>
    </location>
</feature>
<dbReference type="PANTHER" id="PTHR24421:SF10">
    <property type="entry name" value="NITRATE_NITRITE SENSOR PROTEIN NARQ"/>
    <property type="match status" value="1"/>
</dbReference>
<feature type="domain" description="Histidine kinase/HSP90-like ATPase" evidence="11">
    <location>
        <begin position="349"/>
        <end position="443"/>
    </location>
</feature>
<keyword evidence="4" id="KW-0808">Transferase</keyword>
<keyword evidence="3" id="KW-0597">Phosphoprotein</keyword>
<dbReference type="Pfam" id="PF07730">
    <property type="entry name" value="HisKA_3"/>
    <property type="match status" value="1"/>
</dbReference>
<dbReference type="Gene3D" id="1.20.5.1930">
    <property type="match status" value="1"/>
</dbReference>
<feature type="region of interest" description="Disordered" evidence="9">
    <location>
        <begin position="539"/>
        <end position="568"/>
    </location>
</feature>
<keyword evidence="8" id="KW-0902">Two-component regulatory system</keyword>
<evidence type="ECO:0000256" key="6">
    <source>
        <dbReference type="ARBA" id="ARBA00022777"/>
    </source>
</evidence>
<evidence type="ECO:0000256" key="4">
    <source>
        <dbReference type="ARBA" id="ARBA00022679"/>
    </source>
</evidence>
<feature type="transmembrane region" description="Helical" evidence="10">
    <location>
        <begin position="500"/>
        <end position="521"/>
    </location>
</feature>
<keyword evidence="7 13" id="KW-0067">ATP-binding</keyword>
<evidence type="ECO:0000259" key="11">
    <source>
        <dbReference type="Pfam" id="PF02518"/>
    </source>
</evidence>
<evidence type="ECO:0000256" key="2">
    <source>
        <dbReference type="ARBA" id="ARBA00012438"/>
    </source>
</evidence>
<dbReference type="PANTHER" id="PTHR24421">
    <property type="entry name" value="NITRATE/NITRITE SENSOR PROTEIN NARX-RELATED"/>
    <property type="match status" value="1"/>
</dbReference>
<feature type="transmembrane region" description="Helical" evidence="10">
    <location>
        <begin position="112"/>
        <end position="129"/>
    </location>
</feature>
<evidence type="ECO:0000256" key="10">
    <source>
        <dbReference type="SAM" id="Phobius"/>
    </source>
</evidence>
<dbReference type="GO" id="GO:0046983">
    <property type="term" value="F:protein dimerization activity"/>
    <property type="evidence" value="ECO:0007669"/>
    <property type="project" value="InterPro"/>
</dbReference>
<keyword evidence="6" id="KW-0418">Kinase</keyword>
<dbReference type="GO" id="GO:0016020">
    <property type="term" value="C:membrane"/>
    <property type="evidence" value="ECO:0007669"/>
    <property type="project" value="InterPro"/>
</dbReference>
<feature type="transmembrane region" description="Helical" evidence="10">
    <location>
        <begin position="47"/>
        <end position="64"/>
    </location>
</feature>
<keyword evidence="10" id="KW-0472">Membrane</keyword>
<dbReference type="Gene3D" id="3.30.565.10">
    <property type="entry name" value="Histidine kinase-like ATPase, C-terminal domain"/>
    <property type="match status" value="1"/>
</dbReference>
<feature type="transmembrane region" description="Helical" evidence="10">
    <location>
        <begin position="23"/>
        <end position="40"/>
    </location>
</feature>
<name>A0A345XWV8_9ACTN</name>
<evidence type="ECO:0000256" key="8">
    <source>
        <dbReference type="ARBA" id="ARBA00023012"/>
    </source>
</evidence>
<keyword evidence="14" id="KW-1185">Reference proteome</keyword>
<gene>
    <name evidence="13" type="ORF">DVA86_29560</name>
</gene>
<dbReference type="InterPro" id="IPR050482">
    <property type="entry name" value="Sensor_HK_TwoCompSys"/>
</dbReference>